<dbReference type="RefSeq" id="WP_183545697.1">
    <property type="nucleotide sequence ID" value="NZ_JACHIQ010000001.1"/>
</dbReference>
<name>A0A7J9S1R8_METMI</name>
<evidence type="ECO:0000313" key="3">
    <source>
        <dbReference type="Proteomes" id="UP000584706"/>
    </source>
</evidence>
<dbReference type="SUPFAM" id="SSF101898">
    <property type="entry name" value="NHL repeat"/>
    <property type="match status" value="1"/>
</dbReference>
<proteinExistence type="predicted"/>
<dbReference type="Gene3D" id="2.120.10.30">
    <property type="entry name" value="TolB, C-terminal domain"/>
    <property type="match status" value="1"/>
</dbReference>
<evidence type="ECO:0000259" key="1">
    <source>
        <dbReference type="Pfam" id="PF19077"/>
    </source>
</evidence>
<dbReference type="InterPro" id="IPR052918">
    <property type="entry name" value="Motility_Chemotaxis_Reg"/>
</dbReference>
<reference evidence="2 3" key="1">
    <citation type="submission" date="2020-08" db="EMBL/GenBank/DDBJ databases">
        <title>Genomic Encyclopedia of Type Strains, Phase IV (KMG-V): Genome sequencing to study the core and pangenomes of soil and plant-associated prokaryotes.</title>
        <authorList>
            <person name="Whitman W."/>
        </authorList>
    </citation>
    <scope>NUCLEOTIDE SEQUENCE [LARGE SCALE GENOMIC DNA]</scope>
    <source>
        <strain evidence="2 3">DSM 7078</strain>
    </source>
</reference>
<dbReference type="Pfam" id="PF19077">
    <property type="entry name" value="Big_13"/>
    <property type="match status" value="1"/>
</dbReference>
<accession>A0A7J9S1R8</accession>
<dbReference type="InterPro" id="IPR044016">
    <property type="entry name" value="Big_13"/>
</dbReference>
<organism evidence="2 3">
    <name type="scientific">Methanococcus maripaludis</name>
    <name type="common">Methanococcus deltae</name>
    <dbReference type="NCBI Taxonomy" id="39152"/>
    <lineage>
        <taxon>Archaea</taxon>
        <taxon>Methanobacteriati</taxon>
        <taxon>Methanobacteriota</taxon>
        <taxon>Methanomada group</taxon>
        <taxon>Methanococci</taxon>
        <taxon>Methanococcales</taxon>
        <taxon>Methanococcaceae</taxon>
        <taxon>Methanococcus</taxon>
    </lineage>
</organism>
<protein>
    <recommendedName>
        <fullName evidence="1">Bacterial Ig-like domain-containing protein</fullName>
    </recommendedName>
</protein>
<dbReference type="PANTHER" id="PTHR35580:SF1">
    <property type="entry name" value="PHYTASE-LIKE DOMAIN-CONTAINING PROTEIN"/>
    <property type="match status" value="1"/>
</dbReference>
<evidence type="ECO:0000313" key="2">
    <source>
        <dbReference type="EMBL" id="MBB6066642.1"/>
    </source>
</evidence>
<sequence length="1027" mass="110214">MKIRHFIITSFIFLLCASFVNAEEAVWNDTFSYGDGRDIAVDLDGNSYVTGGKYDIVTIKYAPNGTRLWNSTLDFGATSEVGYSIALDNGGNAYVTGRGNDNFVTIKYAPNGTILWNTSLHMGHDEYPESIAVDLDGNAYVTGCMTNDTTNDRNLVIVKYAPNGTILWNSAFSYNSNNCAGMVIALDDSGNAYVTGGLYTSFGRSTMFTTKYAPNGTMEWYKLFDGGSSLGVGSGYGLALDDSGNAYVTGFRTGTDYDMVTAKYSPNGTLLWSSTLNQLGDSIGYGLALDDSGNAYVTGYVTNETENIIILKYAPNGTILWNNTIDYSSGRDRGFDIVLDNGGNAYVTGYVTDSSGQQVFVIKYAPNGTNLWNNTYLGSINSYGNAIALDNGGNAYVTGSISGYAIVTVKFGIPVDETTPEVTINTLEKSYNTTSIVINVTATDLNLDSVIAEINGTENITLENISGNFVNSTYEFSEGLNTLKIYANDTSGNVNSSENISFIVDVTNPELRIETSNVSNTSELSINVTATDNIELNYTNISIVDNFGNLVNSTVNDTNGTYQIILSVPADGIYNITATSFDMVGNTNKTEAITVNVDETAPEVTINTLEQSYNTTSIVINVTATDLNLDSVIAEINGTENITLENISGNFVNSTYEFSEGLNNVKIYANDSFGHINSNENITFRVDLNSPEITINLIEGEYLNNGSNVINFTVNESNIDSVTAFNGSTEILLNNSTGNYLNSVALNEGIYNVTIRINDTAGNIAEKSLNFIIDTTAPAAIMNTPVNGTTFTTSSISLNVSANDSLSNVSSVLAQIGSIRNVTLSFDGSYYTGSTGSLSNGNYEIKILVTDLAGNVNSNETVNITVAVPVSTSSGSSGNHYSSDLSEGITSSVIKNTVSNSNIVYGSEIDGEYAGKLKENLYNSEDYEISGDTIIVGGPKYNVLANKYDSKFGISISNDYPGENKGIIQVLKVQDNTGNIIKSYKIVYIAGSDRLGTQAALEYFKTLNELPEGPIMVEWTENGPVLA</sequence>
<dbReference type="Proteomes" id="UP000584706">
    <property type="component" value="Unassembled WGS sequence"/>
</dbReference>
<dbReference type="PANTHER" id="PTHR35580">
    <property type="entry name" value="CELL SURFACE GLYCOPROTEIN (S-LAYER PROTEIN)-LIKE PROTEIN"/>
    <property type="match status" value="1"/>
</dbReference>
<comment type="caution">
    <text evidence="2">The sequence shown here is derived from an EMBL/GenBank/DDBJ whole genome shotgun (WGS) entry which is preliminary data.</text>
</comment>
<dbReference type="Gene3D" id="2.60.40.10">
    <property type="entry name" value="Immunoglobulins"/>
    <property type="match status" value="3"/>
</dbReference>
<gene>
    <name evidence="2" type="ORF">HNP97_000132</name>
</gene>
<feature type="domain" description="Bacterial Ig-like" evidence="1">
    <location>
        <begin position="712"/>
        <end position="775"/>
    </location>
</feature>
<dbReference type="SUPFAM" id="SSF63829">
    <property type="entry name" value="Calcium-dependent phosphotriesterase"/>
    <property type="match status" value="1"/>
</dbReference>
<dbReference type="AlphaFoldDB" id="A0A7J9S1R8"/>
<dbReference type="InterPro" id="IPR011042">
    <property type="entry name" value="6-blade_b-propeller_TolB-like"/>
</dbReference>
<dbReference type="EMBL" id="JACHIQ010000001">
    <property type="protein sequence ID" value="MBB6066642.1"/>
    <property type="molecule type" value="Genomic_DNA"/>
</dbReference>
<dbReference type="InterPro" id="IPR013783">
    <property type="entry name" value="Ig-like_fold"/>
</dbReference>